<name>H9UFN6_SPIAZ</name>
<gene>
    <name evidence="1" type="ordered locus">Spiaf_0220</name>
</gene>
<dbReference type="Proteomes" id="UP000007383">
    <property type="component" value="Chromosome"/>
</dbReference>
<dbReference type="OrthoDB" id="361897at2"/>
<dbReference type="KEGG" id="sfc:Spiaf_0220"/>
<dbReference type="RefSeq" id="WP_014454327.1">
    <property type="nucleotide sequence ID" value="NC_017098.1"/>
</dbReference>
<dbReference type="eggNOG" id="ENOG502ZQCQ">
    <property type="taxonomic scope" value="Bacteria"/>
</dbReference>
<organism evidence="1 2">
    <name type="scientific">Spirochaeta africana (strain ATCC 700263 / DSM 8902 / Z-7692)</name>
    <dbReference type="NCBI Taxonomy" id="889378"/>
    <lineage>
        <taxon>Bacteria</taxon>
        <taxon>Pseudomonadati</taxon>
        <taxon>Spirochaetota</taxon>
        <taxon>Spirochaetia</taxon>
        <taxon>Spirochaetales</taxon>
        <taxon>Spirochaetaceae</taxon>
        <taxon>Spirochaeta</taxon>
    </lineage>
</organism>
<dbReference type="AlphaFoldDB" id="H9UFN6"/>
<protein>
    <submittedName>
        <fullName evidence="1">Uncharacterized protein</fullName>
    </submittedName>
</protein>
<reference evidence="2" key="1">
    <citation type="journal article" date="2013" name="Stand. Genomic Sci.">
        <title>Complete genome sequence of the halophilic bacterium Spirochaeta africana type strain (Z-7692(T)) from the alkaline Lake Magadi in the East African Rift.</title>
        <authorList>
            <person name="Liolos K."/>
            <person name="Abt B."/>
            <person name="Scheuner C."/>
            <person name="Teshima H."/>
            <person name="Held B."/>
            <person name="Lapidus A."/>
            <person name="Nolan M."/>
            <person name="Lucas S."/>
            <person name="Deshpande S."/>
            <person name="Cheng J.F."/>
            <person name="Tapia R."/>
            <person name="Goodwin L.A."/>
            <person name="Pitluck S."/>
            <person name="Pagani I."/>
            <person name="Ivanova N."/>
            <person name="Mavromatis K."/>
            <person name="Mikhailova N."/>
            <person name="Huntemann M."/>
            <person name="Pati A."/>
            <person name="Chen A."/>
            <person name="Palaniappan K."/>
            <person name="Land M."/>
            <person name="Rohde M."/>
            <person name="Tindall B.J."/>
            <person name="Detter J.C."/>
            <person name="Goker M."/>
            <person name="Bristow J."/>
            <person name="Eisen J.A."/>
            <person name="Markowitz V."/>
            <person name="Hugenholtz P."/>
            <person name="Woyke T."/>
            <person name="Klenk H.P."/>
            <person name="Kyrpides N.C."/>
        </authorList>
    </citation>
    <scope>NUCLEOTIDE SEQUENCE</scope>
    <source>
        <strain evidence="2">ATCC 700263 / DSM 8902 / Z-7692</strain>
    </source>
</reference>
<accession>H9UFN6</accession>
<dbReference type="STRING" id="889378.Spiaf_0220"/>
<dbReference type="EMBL" id="CP003282">
    <property type="protein sequence ID" value="AFG36329.1"/>
    <property type="molecule type" value="Genomic_DNA"/>
</dbReference>
<evidence type="ECO:0000313" key="1">
    <source>
        <dbReference type="EMBL" id="AFG36329.1"/>
    </source>
</evidence>
<dbReference type="HOGENOM" id="CLU_133861_1_0_12"/>
<dbReference type="PATRIC" id="fig|889378.3.peg.223"/>
<keyword evidence="2" id="KW-1185">Reference proteome</keyword>
<evidence type="ECO:0000313" key="2">
    <source>
        <dbReference type="Proteomes" id="UP000007383"/>
    </source>
</evidence>
<proteinExistence type="predicted"/>
<sequence length="144" mass="15834">MIWFAGLIGLVIVAVLLGSLARQAFARRRRPAAGGHRSASAQRFGATPGARSCPVCRSTLGNGRRIYSAVFPGTSDRLMHIFGCPDCFPKHQPLANPRERRCPVCTKELTLDDHLIARMFPPRPGKPKPHVHVLGCTRCRRGAR</sequence>